<dbReference type="Gene3D" id="3.30.530.20">
    <property type="match status" value="1"/>
</dbReference>
<name>A0A3A3YX94_9ACTN</name>
<evidence type="ECO:0000259" key="3">
    <source>
        <dbReference type="Pfam" id="PF08327"/>
    </source>
</evidence>
<dbReference type="InterPro" id="IPR013538">
    <property type="entry name" value="ASHA1/2-like_C"/>
</dbReference>
<accession>A0A3A3YX94</accession>
<organism evidence="4 5">
    <name type="scientific">Vallicoccus soli</name>
    <dbReference type="NCBI Taxonomy" id="2339232"/>
    <lineage>
        <taxon>Bacteria</taxon>
        <taxon>Bacillati</taxon>
        <taxon>Actinomycetota</taxon>
        <taxon>Actinomycetes</taxon>
        <taxon>Motilibacterales</taxon>
        <taxon>Vallicoccaceae</taxon>
        <taxon>Vallicoccus</taxon>
    </lineage>
</organism>
<proteinExistence type="inferred from homology"/>
<feature type="compositionally biased region" description="Basic and acidic residues" evidence="2">
    <location>
        <begin position="1"/>
        <end position="17"/>
    </location>
</feature>
<dbReference type="SUPFAM" id="SSF55961">
    <property type="entry name" value="Bet v1-like"/>
    <property type="match status" value="1"/>
</dbReference>
<comment type="caution">
    <text evidence="4">The sequence shown here is derived from an EMBL/GenBank/DDBJ whole genome shotgun (WGS) entry which is preliminary data.</text>
</comment>
<dbReference type="EMBL" id="QZEZ01000006">
    <property type="protein sequence ID" value="RJK94888.1"/>
    <property type="molecule type" value="Genomic_DNA"/>
</dbReference>
<feature type="domain" description="Activator of Hsp90 ATPase homologue 1/2-like C-terminal" evidence="3">
    <location>
        <begin position="31"/>
        <end position="144"/>
    </location>
</feature>
<protein>
    <submittedName>
        <fullName evidence="4">SRPBCC domain-containing protein</fullName>
    </submittedName>
</protein>
<dbReference type="Pfam" id="PF08327">
    <property type="entry name" value="AHSA1"/>
    <property type="match status" value="1"/>
</dbReference>
<comment type="similarity">
    <text evidence="1">Belongs to the AHA1 family.</text>
</comment>
<dbReference type="AlphaFoldDB" id="A0A3A3YX94"/>
<sequence>MTDARHDEDRDHRDRTGGGRTIDLSVEVPGTPEEVWEAVATGPGISSWFVPHEVDERAGGGVRMDFGEGFGEETGTVTAWDPPRRVVFEGTGERALAYEWLVEARDGGTCVVRLVNTGFGPGEDWDADYHGMSEGWRIFLANLRLHLTHHRGQRARAVIPTVMLPGPLDDAFSRLCAALGVRDDLGAGDRLEVAAPGAPALAGTVQERVATGASATYFLVLDAPAPGTAFVGVEGMGDQVGASLYLYLYGPDADAAAQEAAGWRAFLEQRVAAPA</sequence>
<dbReference type="Proteomes" id="UP000265614">
    <property type="component" value="Unassembled WGS sequence"/>
</dbReference>
<reference evidence="4 5" key="1">
    <citation type="submission" date="2018-09" db="EMBL/GenBank/DDBJ databases">
        <title>YIM 75000 draft genome.</title>
        <authorList>
            <person name="Tang S."/>
            <person name="Feng Y."/>
        </authorList>
    </citation>
    <scope>NUCLEOTIDE SEQUENCE [LARGE SCALE GENOMIC DNA]</scope>
    <source>
        <strain evidence="4 5">YIM 75000</strain>
    </source>
</reference>
<dbReference type="OrthoDB" id="8417725at2"/>
<feature type="region of interest" description="Disordered" evidence="2">
    <location>
        <begin position="1"/>
        <end position="23"/>
    </location>
</feature>
<dbReference type="InterPro" id="IPR023393">
    <property type="entry name" value="START-like_dom_sf"/>
</dbReference>
<evidence type="ECO:0000256" key="2">
    <source>
        <dbReference type="SAM" id="MobiDB-lite"/>
    </source>
</evidence>
<evidence type="ECO:0000313" key="4">
    <source>
        <dbReference type="EMBL" id="RJK94888.1"/>
    </source>
</evidence>
<evidence type="ECO:0000256" key="1">
    <source>
        <dbReference type="ARBA" id="ARBA00006817"/>
    </source>
</evidence>
<gene>
    <name evidence="4" type="ORF">D5H78_13920</name>
</gene>
<evidence type="ECO:0000313" key="5">
    <source>
        <dbReference type="Proteomes" id="UP000265614"/>
    </source>
</evidence>
<dbReference type="CDD" id="cd07814">
    <property type="entry name" value="SRPBCC_CalC_Aha1-like"/>
    <property type="match status" value="1"/>
</dbReference>
<keyword evidence="5" id="KW-1185">Reference proteome</keyword>
<dbReference type="RefSeq" id="WP_119951071.1">
    <property type="nucleotide sequence ID" value="NZ_QZEZ01000006.1"/>
</dbReference>